<evidence type="ECO:0000313" key="12">
    <source>
        <dbReference type="EMBL" id="KAF8487502.1"/>
    </source>
</evidence>
<dbReference type="Proteomes" id="UP000759537">
    <property type="component" value="Unassembled WGS sequence"/>
</dbReference>
<dbReference type="EMBL" id="WHVB01000001">
    <property type="protein sequence ID" value="KAF8487502.1"/>
    <property type="molecule type" value="Genomic_DNA"/>
</dbReference>
<dbReference type="OrthoDB" id="416222at2759"/>
<dbReference type="EC" id="3.2.1.21" evidence="4"/>
<keyword evidence="8" id="KW-0326">Glycosidase</keyword>
<evidence type="ECO:0000256" key="7">
    <source>
        <dbReference type="ARBA" id="ARBA00022801"/>
    </source>
</evidence>
<organism evidence="12 13">
    <name type="scientific">Russula ochroleuca</name>
    <dbReference type="NCBI Taxonomy" id="152965"/>
    <lineage>
        <taxon>Eukaryota</taxon>
        <taxon>Fungi</taxon>
        <taxon>Dikarya</taxon>
        <taxon>Basidiomycota</taxon>
        <taxon>Agaricomycotina</taxon>
        <taxon>Agaricomycetes</taxon>
        <taxon>Russulales</taxon>
        <taxon>Russulaceae</taxon>
        <taxon>Russula</taxon>
    </lineage>
</organism>
<comment type="function">
    <text evidence="9">Beta-glucosidases are one of a number of cellulolytic enzymes involved in the degradation of cellulosic biomass. Catalyzes the last step releasing glucose from the inhibitory cellobiose.</text>
</comment>
<dbReference type="PANTHER" id="PTHR42715">
    <property type="entry name" value="BETA-GLUCOSIDASE"/>
    <property type="match status" value="1"/>
</dbReference>
<keyword evidence="7 12" id="KW-0378">Hydrolase</keyword>
<comment type="similarity">
    <text evidence="3">Belongs to the glycosyl hydrolase 3 family.</text>
</comment>
<dbReference type="InterPro" id="IPR001764">
    <property type="entry name" value="Glyco_hydro_3_N"/>
</dbReference>
<dbReference type="Pfam" id="PF00933">
    <property type="entry name" value="Glyco_hydro_3"/>
    <property type="match status" value="1"/>
</dbReference>
<comment type="subcellular location">
    <subcellularLocation>
        <location evidence="2">Secreted</location>
    </subcellularLocation>
</comment>
<evidence type="ECO:0000256" key="8">
    <source>
        <dbReference type="ARBA" id="ARBA00023295"/>
    </source>
</evidence>
<dbReference type="GO" id="GO:0008422">
    <property type="term" value="F:beta-glucosidase activity"/>
    <property type="evidence" value="ECO:0007669"/>
    <property type="project" value="UniProtKB-EC"/>
</dbReference>
<evidence type="ECO:0000256" key="3">
    <source>
        <dbReference type="ARBA" id="ARBA00005336"/>
    </source>
</evidence>
<comment type="caution">
    <text evidence="12">The sequence shown here is derived from an EMBL/GenBank/DDBJ whole genome shotgun (WGS) entry which is preliminary data.</text>
</comment>
<evidence type="ECO:0000313" key="13">
    <source>
        <dbReference type="Proteomes" id="UP000759537"/>
    </source>
</evidence>
<dbReference type="AlphaFoldDB" id="A0A9P5N6R2"/>
<protein>
    <recommendedName>
        <fullName evidence="4">beta-glucosidase</fullName>
        <ecNumber evidence="4">3.2.1.21</ecNumber>
    </recommendedName>
</protein>
<evidence type="ECO:0000256" key="9">
    <source>
        <dbReference type="ARBA" id="ARBA00024983"/>
    </source>
</evidence>
<evidence type="ECO:0000256" key="10">
    <source>
        <dbReference type="SAM" id="MobiDB-lite"/>
    </source>
</evidence>
<evidence type="ECO:0000256" key="2">
    <source>
        <dbReference type="ARBA" id="ARBA00004613"/>
    </source>
</evidence>
<dbReference type="Gene3D" id="3.20.20.300">
    <property type="entry name" value="Glycoside hydrolase, family 3, N-terminal domain"/>
    <property type="match status" value="1"/>
</dbReference>
<dbReference type="PANTHER" id="PTHR42715:SF12">
    <property type="entry name" value="BETA-GLUCOSIDASE G-RELATED"/>
    <property type="match status" value="1"/>
</dbReference>
<keyword evidence="5" id="KW-0964">Secreted</keyword>
<comment type="catalytic activity">
    <reaction evidence="1">
        <text>Hydrolysis of terminal, non-reducing beta-D-glucosyl residues with release of beta-D-glucose.</text>
        <dbReference type="EC" id="3.2.1.21"/>
    </reaction>
</comment>
<evidence type="ECO:0000256" key="6">
    <source>
        <dbReference type="ARBA" id="ARBA00022729"/>
    </source>
</evidence>
<accession>A0A9P5N6R2</accession>
<keyword evidence="6" id="KW-0732">Signal</keyword>
<dbReference type="PRINTS" id="PR00133">
    <property type="entry name" value="GLHYDRLASE3"/>
</dbReference>
<evidence type="ECO:0000256" key="4">
    <source>
        <dbReference type="ARBA" id="ARBA00012744"/>
    </source>
</evidence>
<feature type="domain" description="Glycoside hydrolase family 3 N-terminal" evidence="11">
    <location>
        <begin position="41"/>
        <end position="100"/>
    </location>
</feature>
<dbReference type="InterPro" id="IPR036962">
    <property type="entry name" value="Glyco_hydro_3_N_sf"/>
</dbReference>
<dbReference type="GO" id="GO:0005576">
    <property type="term" value="C:extracellular region"/>
    <property type="evidence" value="ECO:0007669"/>
    <property type="project" value="UniProtKB-SubCell"/>
</dbReference>
<sequence length="155" mass="17364">MPYPRGHVRCSARVALRWVKNMSAKGSILPLVLMNVGCVVQGGRSSEGFRADPFLASVYAYETILGMRSAGVQACAKHFINQNCEQDNHRTMECFNFDNRTQHKIYVARSCVASCSASRRPSALTTWSMGRTLRDQQHDGQCPREQARIPTFHNG</sequence>
<dbReference type="SUPFAM" id="SSF51445">
    <property type="entry name" value="(Trans)glycosidases"/>
    <property type="match status" value="1"/>
</dbReference>
<reference evidence="12" key="1">
    <citation type="submission" date="2019-10" db="EMBL/GenBank/DDBJ databases">
        <authorList>
            <consortium name="DOE Joint Genome Institute"/>
            <person name="Kuo A."/>
            <person name="Miyauchi S."/>
            <person name="Kiss E."/>
            <person name="Drula E."/>
            <person name="Kohler A."/>
            <person name="Sanchez-Garcia M."/>
            <person name="Andreopoulos B."/>
            <person name="Barry K.W."/>
            <person name="Bonito G."/>
            <person name="Buee M."/>
            <person name="Carver A."/>
            <person name="Chen C."/>
            <person name="Cichocki N."/>
            <person name="Clum A."/>
            <person name="Culley D."/>
            <person name="Crous P.W."/>
            <person name="Fauchery L."/>
            <person name="Girlanda M."/>
            <person name="Hayes R."/>
            <person name="Keri Z."/>
            <person name="LaButti K."/>
            <person name="Lipzen A."/>
            <person name="Lombard V."/>
            <person name="Magnuson J."/>
            <person name="Maillard F."/>
            <person name="Morin E."/>
            <person name="Murat C."/>
            <person name="Nolan M."/>
            <person name="Ohm R."/>
            <person name="Pangilinan J."/>
            <person name="Pereira M."/>
            <person name="Perotto S."/>
            <person name="Peter M."/>
            <person name="Riley R."/>
            <person name="Sitrit Y."/>
            <person name="Stielow B."/>
            <person name="Szollosi G."/>
            <person name="Zifcakova L."/>
            <person name="Stursova M."/>
            <person name="Spatafora J.W."/>
            <person name="Tedersoo L."/>
            <person name="Vaario L.-M."/>
            <person name="Yamada A."/>
            <person name="Yan M."/>
            <person name="Wang P."/>
            <person name="Xu J."/>
            <person name="Bruns T."/>
            <person name="Baldrian P."/>
            <person name="Vilgalys R."/>
            <person name="Henrissat B."/>
            <person name="Grigoriev I.V."/>
            <person name="Hibbett D."/>
            <person name="Nagy L.G."/>
            <person name="Martin F.M."/>
        </authorList>
    </citation>
    <scope>NUCLEOTIDE SEQUENCE</scope>
    <source>
        <strain evidence="12">Prilba</strain>
    </source>
</reference>
<gene>
    <name evidence="12" type="ORF">DFH94DRAFT_29146</name>
</gene>
<reference evidence="12" key="2">
    <citation type="journal article" date="2020" name="Nat. Commun.">
        <title>Large-scale genome sequencing of mycorrhizal fungi provides insights into the early evolution of symbiotic traits.</title>
        <authorList>
            <person name="Miyauchi S."/>
            <person name="Kiss E."/>
            <person name="Kuo A."/>
            <person name="Drula E."/>
            <person name="Kohler A."/>
            <person name="Sanchez-Garcia M."/>
            <person name="Morin E."/>
            <person name="Andreopoulos B."/>
            <person name="Barry K.W."/>
            <person name="Bonito G."/>
            <person name="Buee M."/>
            <person name="Carver A."/>
            <person name="Chen C."/>
            <person name="Cichocki N."/>
            <person name="Clum A."/>
            <person name="Culley D."/>
            <person name="Crous P.W."/>
            <person name="Fauchery L."/>
            <person name="Girlanda M."/>
            <person name="Hayes R.D."/>
            <person name="Keri Z."/>
            <person name="LaButti K."/>
            <person name="Lipzen A."/>
            <person name="Lombard V."/>
            <person name="Magnuson J."/>
            <person name="Maillard F."/>
            <person name="Murat C."/>
            <person name="Nolan M."/>
            <person name="Ohm R.A."/>
            <person name="Pangilinan J."/>
            <person name="Pereira M.F."/>
            <person name="Perotto S."/>
            <person name="Peter M."/>
            <person name="Pfister S."/>
            <person name="Riley R."/>
            <person name="Sitrit Y."/>
            <person name="Stielow J.B."/>
            <person name="Szollosi G."/>
            <person name="Zifcakova L."/>
            <person name="Stursova M."/>
            <person name="Spatafora J.W."/>
            <person name="Tedersoo L."/>
            <person name="Vaario L.M."/>
            <person name="Yamada A."/>
            <person name="Yan M."/>
            <person name="Wang P."/>
            <person name="Xu J."/>
            <person name="Bruns T."/>
            <person name="Baldrian P."/>
            <person name="Vilgalys R."/>
            <person name="Dunand C."/>
            <person name="Henrissat B."/>
            <person name="Grigoriev I.V."/>
            <person name="Hibbett D."/>
            <person name="Nagy L.G."/>
            <person name="Martin F.M."/>
        </authorList>
    </citation>
    <scope>NUCLEOTIDE SEQUENCE</scope>
    <source>
        <strain evidence="12">Prilba</strain>
    </source>
</reference>
<name>A0A9P5N6R2_9AGAM</name>
<evidence type="ECO:0000256" key="5">
    <source>
        <dbReference type="ARBA" id="ARBA00022525"/>
    </source>
</evidence>
<dbReference type="InterPro" id="IPR017853">
    <property type="entry name" value="GH"/>
</dbReference>
<evidence type="ECO:0000259" key="11">
    <source>
        <dbReference type="Pfam" id="PF00933"/>
    </source>
</evidence>
<evidence type="ECO:0000256" key="1">
    <source>
        <dbReference type="ARBA" id="ARBA00000448"/>
    </source>
</evidence>
<dbReference type="GO" id="GO:0009251">
    <property type="term" value="P:glucan catabolic process"/>
    <property type="evidence" value="ECO:0007669"/>
    <property type="project" value="TreeGrafter"/>
</dbReference>
<feature type="region of interest" description="Disordered" evidence="10">
    <location>
        <begin position="135"/>
        <end position="155"/>
    </location>
</feature>
<feature type="compositionally biased region" description="Basic and acidic residues" evidence="10">
    <location>
        <begin position="135"/>
        <end position="147"/>
    </location>
</feature>
<keyword evidence="13" id="KW-1185">Reference proteome</keyword>
<dbReference type="InterPro" id="IPR050288">
    <property type="entry name" value="Cellulose_deg_GH3"/>
</dbReference>
<proteinExistence type="inferred from homology"/>